<comment type="caution">
    <text evidence="1">The sequence shown here is derived from an EMBL/GenBank/DDBJ whole genome shotgun (WGS) entry which is preliminary data.</text>
</comment>
<dbReference type="RefSeq" id="WP_281897677.1">
    <property type="nucleotide sequence ID" value="NZ_BSDI01000017.1"/>
</dbReference>
<gene>
    <name evidence="1" type="ORF">Pa4123_38870</name>
</gene>
<proteinExistence type="predicted"/>
<evidence type="ECO:0000313" key="2">
    <source>
        <dbReference type="Proteomes" id="UP001144280"/>
    </source>
</evidence>
<protein>
    <submittedName>
        <fullName evidence="1">Uncharacterized protein</fullName>
    </submittedName>
</protein>
<dbReference type="Proteomes" id="UP001144280">
    <property type="component" value="Unassembled WGS sequence"/>
</dbReference>
<reference evidence="1" key="1">
    <citation type="submission" date="2022-12" db="EMBL/GenBank/DDBJ databases">
        <title>New Phytohabitans aurantiacus sp. RD004123 nov., an actinomycete isolated from soil.</title>
        <authorList>
            <person name="Triningsih D.W."/>
            <person name="Harunari E."/>
            <person name="Igarashi Y."/>
        </authorList>
    </citation>
    <scope>NUCLEOTIDE SEQUENCE</scope>
    <source>
        <strain evidence="1">RD004123</strain>
    </source>
</reference>
<dbReference type="EMBL" id="BSDI01000017">
    <property type="protein sequence ID" value="GLH98612.1"/>
    <property type="molecule type" value="Genomic_DNA"/>
</dbReference>
<organism evidence="1 2">
    <name type="scientific">Phytohabitans aurantiacus</name>
    <dbReference type="NCBI Taxonomy" id="3016789"/>
    <lineage>
        <taxon>Bacteria</taxon>
        <taxon>Bacillati</taxon>
        <taxon>Actinomycetota</taxon>
        <taxon>Actinomycetes</taxon>
        <taxon>Micromonosporales</taxon>
        <taxon>Micromonosporaceae</taxon>
    </lineage>
</organism>
<accession>A0ABQ5QWG6</accession>
<keyword evidence="2" id="KW-1185">Reference proteome</keyword>
<evidence type="ECO:0000313" key="1">
    <source>
        <dbReference type="EMBL" id="GLH98612.1"/>
    </source>
</evidence>
<name>A0ABQ5QWG6_9ACTN</name>
<sequence>MNLISGVIGFSSGAPVIGYGFNWLRARDARVAVRLSLATIKRNAADVHDPHASFAERVHAAHSLRATVEVFLADTVPPRPPT</sequence>